<dbReference type="PANTHER" id="PTHR45138:SF9">
    <property type="entry name" value="DIGUANYLATE CYCLASE DGCM-RELATED"/>
    <property type="match status" value="1"/>
</dbReference>
<dbReference type="Pfam" id="PF08448">
    <property type="entry name" value="PAS_4"/>
    <property type="match status" value="1"/>
</dbReference>
<accession>A0A5B8RFG7</accession>
<dbReference type="PROSITE" id="PS50113">
    <property type="entry name" value="PAC"/>
    <property type="match status" value="1"/>
</dbReference>
<name>A0A5B8RFG7_9ZZZZ</name>
<organism evidence="4">
    <name type="scientific">uncultured organism</name>
    <dbReference type="NCBI Taxonomy" id="155900"/>
    <lineage>
        <taxon>unclassified sequences</taxon>
        <taxon>environmental samples</taxon>
    </lineage>
</organism>
<evidence type="ECO:0000313" key="4">
    <source>
        <dbReference type="EMBL" id="QEA07600.1"/>
    </source>
</evidence>
<evidence type="ECO:0000259" key="3">
    <source>
        <dbReference type="PROSITE" id="PS50887"/>
    </source>
</evidence>
<dbReference type="EMBL" id="MN079293">
    <property type="protein sequence ID" value="QEA07600.1"/>
    <property type="molecule type" value="Genomic_DNA"/>
</dbReference>
<dbReference type="Gene3D" id="3.30.450.20">
    <property type="entry name" value="PAS domain"/>
    <property type="match status" value="1"/>
</dbReference>
<dbReference type="InterPro" id="IPR043128">
    <property type="entry name" value="Rev_trsase/Diguanyl_cyclase"/>
</dbReference>
<dbReference type="AlphaFoldDB" id="A0A5B8RFG7"/>
<evidence type="ECO:0000256" key="1">
    <source>
        <dbReference type="SAM" id="Coils"/>
    </source>
</evidence>
<dbReference type="InterPro" id="IPR000160">
    <property type="entry name" value="GGDEF_dom"/>
</dbReference>
<dbReference type="InterPro" id="IPR050469">
    <property type="entry name" value="Diguanylate_Cyclase"/>
</dbReference>
<dbReference type="InterPro" id="IPR035965">
    <property type="entry name" value="PAS-like_dom_sf"/>
</dbReference>
<protein>
    <recommendedName>
        <fullName evidence="5">GGDEF domain-containing protein</fullName>
    </recommendedName>
</protein>
<dbReference type="InterPro" id="IPR013656">
    <property type="entry name" value="PAS_4"/>
</dbReference>
<gene>
    <name evidence="4" type="ORF">KBTEX_03959</name>
</gene>
<keyword evidence="1" id="KW-0175">Coiled coil</keyword>
<dbReference type="PROSITE" id="PS50887">
    <property type="entry name" value="GGDEF"/>
    <property type="match status" value="1"/>
</dbReference>
<feature type="domain" description="PAC" evidence="2">
    <location>
        <begin position="95"/>
        <end position="149"/>
    </location>
</feature>
<dbReference type="SMART" id="SM00267">
    <property type="entry name" value="GGDEF"/>
    <property type="match status" value="1"/>
</dbReference>
<dbReference type="Pfam" id="PF00990">
    <property type="entry name" value="GGDEF"/>
    <property type="match status" value="1"/>
</dbReference>
<dbReference type="CDD" id="cd01949">
    <property type="entry name" value="GGDEF"/>
    <property type="match status" value="1"/>
</dbReference>
<dbReference type="FunFam" id="3.30.70.270:FF:000001">
    <property type="entry name" value="Diguanylate cyclase domain protein"/>
    <property type="match status" value="1"/>
</dbReference>
<dbReference type="InterPro" id="IPR029787">
    <property type="entry name" value="Nucleotide_cyclase"/>
</dbReference>
<feature type="domain" description="GGDEF" evidence="3">
    <location>
        <begin position="213"/>
        <end position="337"/>
    </location>
</feature>
<sequence length="337" mass="37980">MAETPIDRLLQLRQPGDASLFQAVWENFPENMFLIRVMEATDDFVIEAINPAEATTLGAWCEGKSLREFLPDATAERVIGNYRECLERAEPIRYEESDVTYFDPSGVQRNGSWLTLLVPLRDGAGRISHLFGISQNITQLRLAHQELERQNQALEARVEERTAELRQAIDRLNTLNSELEHLATRDHLTGAHNRRSLELLVEHELQNARRHNHPLTLLMVDLDDFKTVNDKQGHTAGDERLRQVTTTLRSHLRQVDLLGRYGGDEFIVALPGTDTGDAGHVAERIRNAVERECGVTVSIGVTGSSKADSRLHDLTERADESLLQAKRSGRNQVISLD</sequence>
<dbReference type="GO" id="GO:0052621">
    <property type="term" value="F:diguanylate cyclase activity"/>
    <property type="evidence" value="ECO:0007669"/>
    <property type="project" value="TreeGrafter"/>
</dbReference>
<evidence type="ECO:0008006" key="5">
    <source>
        <dbReference type="Google" id="ProtNLM"/>
    </source>
</evidence>
<feature type="coiled-coil region" evidence="1">
    <location>
        <begin position="137"/>
        <end position="185"/>
    </location>
</feature>
<dbReference type="SUPFAM" id="SSF55785">
    <property type="entry name" value="PYP-like sensor domain (PAS domain)"/>
    <property type="match status" value="1"/>
</dbReference>
<proteinExistence type="predicted"/>
<dbReference type="PANTHER" id="PTHR45138">
    <property type="entry name" value="REGULATORY COMPONENTS OF SENSORY TRANSDUCTION SYSTEM"/>
    <property type="match status" value="1"/>
</dbReference>
<dbReference type="InterPro" id="IPR000700">
    <property type="entry name" value="PAS-assoc_C"/>
</dbReference>
<evidence type="ECO:0000259" key="2">
    <source>
        <dbReference type="PROSITE" id="PS50113"/>
    </source>
</evidence>
<reference evidence="4" key="1">
    <citation type="submission" date="2019-06" db="EMBL/GenBank/DDBJ databases">
        <authorList>
            <person name="Murdoch R.W."/>
            <person name="Fathepure B."/>
        </authorList>
    </citation>
    <scope>NUCLEOTIDE SEQUENCE</scope>
</reference>
<dbReference type="SUPFAM" id="SSF55073">
    <property type="entry name" value="Nucleotide cyclase"/>
    <property type="match status" value="1"/>
</dbReference>
<dbReference type="Gene3D" id="3.30.70.270">
    <property type="match status" value="1"/>
</dbReference>
<dbReference type="NCBIfam" id="TIGR00254">
    <property type="entry name" value="GGDEF"/>
    <property type="match status" value="1"/>
</dbReference>